<gene>
    <name evidence="2" type="ORF">DU002_00605</name>
</gene>
<feature type="domain" description="DUF6129" evidence="1">
    <location>
        <begin position="47"/>
        <end position="95"/>
    </location>
</feature>
<evidence type="ECO:0000259" key="1">
    <source>
        <dbReference type="Pfam" id="PF19624"/>
    </source>
</evidence>
<name>A0A368NRR1_9GAMM</name>
<keyword evidence="3" id="KW-1185">Reference proteome</keyword>
<reference evidence="2 3" key="1">
    <citation type="submission" date="2018-07" db="EMBL/GenBank/DDBJ databases">
        <title>Corallincola holothuriorum sp. nov., a new facultative anaerobe isolated from sea cucumber Apostichopus japonicus.</title>
        <authorList>
            <person name="Xia H."/>
        </authorList>
    </citation>
    <scope>NUCLEOTIDE SEQUENCE [LARGE SCALE GENOMIC DNA]</scope>
    <source>
        <strain evidence="2 3">C4</strain>
    </source>
</reference>
<evidence type="ECO:0000313" key="2">
    <source>
        <dbReference type="EMBL" id="RCU52505.1"/>
    </source>
</evidence>
<sequence length="110" mass="12217">MLGTMGGLEAPKVQPNDMLIDATLDDRVLQHSLLLLTELGAKDHTLSMLRQAHPDVRFILCSEDDMAERAPFVSQPEFDIFLMAASMGCACFTDDVRHSIGLVIATRENW</sequence>
<dbReference type="RefSeq" id="WP_114336413.1">
    <property type="nucleotide sequence ID" value="NZ_QPID01000001.1"/>
</dbReference>
<dbReference type="Proteomes" id="UP000252558">
    <property type="component" value="Unassembled WGS sequence"/>
</dbReference>
<accession>A0A368NRR1</accession>
<dbReference type="EMBL" id="QPID01000001">
    <property type="protein sequence ID" value="RCU52505.1"/>
    <property type="molecule type" value="Genomic_DNA"/>
</dbReference>
<dbReference type="InterPro" id="IPR046132">
    <property type="entry name" value="DUF6129"/>
</dbReference>
<dbReference type="Pfam" id="PF19624">
    <property type="entry name" value="DUF6129"/>
    <property type="match status" value="1"/>
</dbReference>
<proteinExistence type="predicted"/>
<dbReference type="AlphaFoldDB" id="A0A368NRR1"/>
<dbReference type="OrthoDB" id="8563875at2"/>
<evidence type="ECO:0000313" key="3">
    <source>
        <dbReference type="Proteomes" id="UP000252558"/>
    </source>
</evidence>
<comment type="caution">
    <text evidence="2">The sequence shown here is derived from an EMBL/GenBank/DDBJ whole genome shotgun (WGS) entry which is preliminary data.</text>
</comment>
<organism evidence="2 3">
    <name type="scientific">Corallincola holothuriorum</name>
    <dbReference type="NCBI Taxonomy" id="2282215"/>
    <lineage>
        <taxon>Bacteria</taxon>
        <taxon>Pseudomonadati</taxon>
        <taxon>Pseudomonadota</taxon>
        <taxon>Gammaproteobacteria</taxon>
        <taxon>Alteromonadales</taxon>
        <taxon>Psychromonadaceae</taxon>
        <taxon>Corallincola</taxon>
    </lineage>
</organism>
<protein>
    <recommendedName>
        <fullName evidence="1">DUF6129 domain-containing protein</fullName>
    </recommendedName>
</protein>